<name>A0ACC2RWK8_9FUNG</name>
<dbReference type="EMBL" id="QTSX02006446">
    <property type="protein sequence ID" value="KAJ9054440.1"/>
    <property type="molecule type" value="Genomic_DNA"/>
</dbReference>
<comment type="caution">
    <text evidence="1">The sequence shown here is derived from an EMBL/GenBank/DDBJ whole genome shotgun (WGS) entry which is preliminary data.</text>
</comment>
<reference evidence="1" key="1">
    <citation type="submission" date="2022-04" db="EMBL/GenBank/DDBJ databases">
        <title>Genome of the entomopathogenic fungus Entomophthora muscae.</title>
        <authorList>
            <person name="Elya C."/>
            <person name="Lovett B.R."/>
            <person name="Lee E."/>
            <person name="Macias A.M."/>
            <person name="Hajek A.E."/>
            <person name="De Bivort B.L."/>
            <person name="Kasson M.T."/>
            <person name="De Fine Licht H.H."/>
            <person name="Stajich J.E."/>
        </authorList>
    </citation>
    <scope>NUCLEOTIDE SEQUENCE</scope>
    <source>
        <strain evidence="1">Berkeley</strain>
    </source>
</reference>
<evidence type="ECO:0000313" key="2">
    <source>
        <dbReference type="Proteomes" id="UP001165960"/>
    </source>
</evidence>
<sequence length="471" mass="53317">MDLPHFIIEEIFSYLTTEEQSELLTTNKHVCETILKQLMKNLRISYPIADSFYSITLPKFGSQVCSLELGYFNKKLMNHLSNVTSITVLENYHDSVEQNIEDILDSYPKLIQLDLSQMLLQFDVASKVLNLQKLVSLQLPDFFSDPTQISLFLNDLVTPSLRSLSLDMPLFSHQIVTIIAKNLPNLTYLSISSEGLYGDHGKMLDVKFQHLKALSLVITGPNIPKDAIDFRLENFPSLTALSFSPLVSFKVPAERTFPLVNELLIYQLDKKLILSTQELFPSLASLILICKAICPKVVNEALRIATSIESIKLYHVNDQSAFDDLPARQYRCHTFSLLTSCPVQSSFFRWLAPCFPHLHHLSIEFDPDSNASFDAVPFEHQGPFNSLAIFEAAGRFPAIWIHQIIHYSPQLDLLGLDMDLYSKHSRRFSAKYNSLNVVVSFAFDHEDLSSDSESESEFEVDFLSGSDSGSD</sequence>
<evidence type="ECO:0000313" key="1">
    <source>
        <dbReference type="EMBL" id="KAJ9054440.1"/>
    </source>
</evidence>
<proteinExistence type="predicted"/>
<keyword evidence="2" id="KW-1185">Reference proteome</keyword>
<organism evidence="1 2">
    <name type="scientific">Entomophthora muscae</name>
    <dbReference type="NCBI Taxonomy" id="34485"/>
    <lineage>
        <taxon>Eukaryota</taxon>
        <taxon>Fungi</taxon>
        <taxon>Fungi incertae sedis</taxon>
        <taxon>Zoopagomycota</taxon>
        <taxon>Entomophthoromycotina</taxon>
        <taxon>Entomophthoromycetes</taxon>
        <taxon>Entomophthorales</taxon>
        <taxon>Entomophthoraceae</taxon>
        <taxon>Entomophthora</taxon>
    </lineage>
</organism>
<dbReference type="Proteomes" id="UP001165960">
    <property type="component" value="Unassembled WGS sequence"/>
</dbReference>
<protein>
    <submittedName>
        <fullName evidence="1">Uncharacterized protein</fullName>
    </submittedName>
</protein>
<accession>A0ACC2RWK8</accession>
<gene>
    <name evidence="1" type="ORF">DSO57_1014670</name>
</gene>